<gene>
    <name evidence="1" type="ORF">C2845_PM07G15050</name>
</gene>
<proteinExistence type="predicted"/>
<dbReference type="AlphaFoldDB" id="A0A3L6SS24"/>
<protein>
    <submittedName>
        <fullName evidence="1">Uncharacterized protein</fullName>
    </submittedName>
</protein>
<accession>A0A3L6SS24</accession>
<name>A0A3L6SS24_PANMI</name>
<reference evidence="2" key="1">
    <citation type="journal article" date="2019" name="Nat. Commun.">
        <title>The genome of broomcorn millet.</title>
        <authorList>
            <person name="Zou C."/>
            <person name="Miki D."/>
            <person name="Li D."/>
            <person name="Tang Q."/>
            <person name="Xiao L."/>
            <person name="Rajput S."/>
            <person name="Deng P."/>
            <person name="Jia W."/>
            <person name="Huang R."/>
            <person name="Zhang M."/>
            <person name="Sun Y."/>
            <person name="Hu J."/>
            <person name="Fu X."/>
            <person name="Schnable P.S."/>
            <person name="Li F."/>
            <person name="Zhang H."/>
            <person name="Feng B."/>
            <person name="Zhu X."/>
            <person name="Liu R."/>
            <person name="Schnable J.C."/>
            <person name="Zhu J.-K."/>
            <person name="Zhang H."/>
        </authorList>
    </citation>
    <scope>NUCLEOTIDE SEQUENCE [LARGE SCALE GENOMIC DNA]</scope>
</reference>
<dbReference type="Proteomes" id="UP000275267">
    <property type="component" value="Unassembled WGS sequence"/>
</dbReference>
<keyword evidence="2" id="KW-1185">Reference proteome</keyword>
<evidence type="ECO:0000313" key="2">
    <source>
        <dbReference type="Proteomes" id="UP000275267"/>
    </source>
</evidence>
<comment type="caution">
    <text evidence="1">The sequence shown here is derived from an EMBL/GenBank/DDBJ whole genome shotgun (WGS) entry which is preliminary data.</text>
</comment>
<dbReference type="EMBL" id="PQIB02000004">
    <property type="protein sequence ID" value="RLN24303.1"/>
    <property type="molecule type" value="Genomic_DNA"/>
</dbReference>
<organism evidence="1 2">
    <name type="scientific">Panicum miliaceum</name>
    <name type="common">Proso millet</name>
    <name type="synonym">Broomcorn millet</name>
    <dbReference type="NCBI Taxonomy" id="4540"/>
    <lineage>
        <taxon>Eukaryota</taxon>
        <taxon>Viridiplantae</taxon>
        <taxon>Streptophyta</taxon>
        <taxon>Embryophyta</taxon>
        <taxon>Tracheophyta</taxon>
        <taxon>Spermatophyta</taxon>
        <taxon>Magnoliopsida</taxon>
        <taxon>Liliopsida</taxon>
        <taxon>Poales</taxon>
        <taxon>Poaceae</taxon>
        <taxon>PACMAD clade</taxon>
        <taxon>Panicoideae</taxon>
        <taxon>Panicodae</taxon>
        <taxon>Paniceae</taxon>
        <taxon>Panicinae</taxon>
        <taxon>Panicum</taxon>
        <taxon>Panicum sect. Panicum</taxon>
    </lineage>
</organism>
<sequence length="73" mass="7807">MKFRVCLFLQTVDSDGVKGWVMDKATSLDPQLEGVLGKLKGNIGEVPFRHEPQLGVVPLPGNDATGEAVSEAL</sequence>
<evidence type="ECO:0000313" key="1">
    <source>
        <dbReference type="EMBL" id="RLN24303.1"/>
    </source>
</evidence>